<sequence length="389" mass="44031">MQNSTTATTPIVTAKATDWTKIQRTDVLCNNQMPYARHTGNHLYALIVAKYINGHPPVVEVKERVKAALNIIKTVRQEHHGRFLAKTKRGTWKDIGDKLAVKWISLHFKRINDKKTTPVSTPNMILQTAVNTNQLDVVPMSDDKSTGAISHLVPDDEEKSLSSFPTTASLQGAVRETTAQWSPVPVSAIQFDYECEIANQARLDTAEKDLEERYATLMSGTAAIQKTKIAKFSHARTTKKRTSPVRAASKTPMAKTTMFQMSRKSKSDFAQLHPNWHTRSTASFLDIAGNDKKRQALVCVGQSLNGRRFGAREVHALYKKLKTPAQDEIIRRYCQLKLDEKNFPAASLTSMELKERLEWLEKNPLHDEIPNKNLKLQTLFQDLDNLRHY</sequence>
<dbReference type="InterPro" id="IPR049227">
    <property type="entry name" value="DUF6824"/>
</dbReference>
<organism evidence="3">
    <name type="scientific">Cyclophora tenuis</name>
    <name type="common">Marine diatom</name>
    <dbReference type="NCBI Taxonomy" id="216820"/>
    <lineage>
        <taxon>Eukaryota</taxon>
        <taxon>Sar</taxon>
        <taxon>Stramenopiles</taxon>
        <taxon>Ochrophyta</taxon>
        <taxon>Bacillariophyta</taxon>
        <taxon>Fragilariophyceae</taxon>
        <taxon>Fragilariophycidae</taxon>
        <taxon>Cyclophorales</taxon>
        <taxon>Cyclophoraceae</taxon>
        <taxon>Cyclophora</taxon>
    </lineage>
</organism>
<accession>A0A7S1DAK4</accession>
<evidence type="ECO:0000313" key="3">
    <source>
        <dbReference type="EMBL" id="CAD8941436.1"/>
    </source>
</evidence>
<dbReference type="Pfam" id="PF20710">
    <property type="entry name" value="DUF6824"/>
    <property type="match status" value="1"/>
</dbReference>
<feature type="domain" description="DUF6824" evidence="2">
    <location>
        <begin position="26"/>
        <end position="107"/>
    </location>
</feature>
<feature type="compositionally biased region" description="Basic residues" evidence="1">
    <location>
        <begin position="233"/>
        <end position="243"/>
    </location>
</feature>
<evidence type="ECO:0000256" key="1">
    <source>
        <dbReference type="SAM" id="MobiDB-lite"/>
    </source>
</evidence>
<name>A0A7S1DAK4_CYCTE</name>
<feature type="region of interest" description="Disordered" evidence="1">
    <location>
        <begin position="233"/>
        <end position="260"/>
    </location>
</feature>
<proteinExistence type="predicted"/>
<reference evidence="3" key="1">
    <citation type="submission" date="2021-01" db="EMBL/GenBank/DDBJ databases">
        <authorList>
            <person name="Corre E."/>
            <person name="Pelletier E."/>
            <person name="Niang G."/>
            <person name="Scheremetjew M."/>
            <person name="Finn R."/>
            <person name="Kale V."/>
            <person name="Holt S."/>
            <person name="Cochrane G."/>
            <person name="Meng A."/>
            <person name="Brown T."/>
            <person name="Cohen L."/>
        </authorList>
    </citation>
    <scope>NUCLEOTIDE SEQUENCE</scope>
    <source>
        <strain evidence="3">ECT3854</strain>
    </source>
</reference>
<protein>
    <recommendedName>
        <fullName evidence="2">DUF6824 domain-containing protein</fullName>
    </recommendedName>
</protein>
<gene>
    <name evidence="3" type="ORF">CTEN0397_LOCUS12502</name>
</gene>
<dbReference type="EMBL" id="HBFW01019461">
    <property type="protein sequence ID" value="CAD8941436.1"/>
    <property type="molecule type" value="Transcribed_RNA"/>
</dbReference>
<dbReference type="AlphaFoldDB" id="A0A7S1DAK4"/>
<evidence type="ECO:0000259" key="2">
    <source>
        <dbReference type="Pfam" id="PF20710"/>
    </source>
</evidence>